<dbReference type="Proteomes" id="UP001152300">
    <property type="component" value="Unassembled WGS sequence"/>
</dbReference>
<dbReference type="EMBL" id="JAPEIS010000004">
    <property type="protein sequence ID" value="KAJ8067049.1"/>
    <property type="molecule type" value="Genomic_DNA"/>
</dbReference>
<comment type="caution">
    <text evidence="1">The sequence shown here is derived from an EMBL/GenBank/DDBJ whole genome shotgun (WGS) entry which is preliminary data.</text>
</comment>
<evidence type="ECO:0000313" key="1">
    <source>
        <dbReference type="EMBL" id="KAJ8067049.1"/>
    </source>
</evidence>
<dbReference type="AlphaFoldDB" id="A0A9X0AQH0"/>
<keyword evidence="2" id="KW-1185">Reference proteome</keyword>
<protein>
    <submittedName>
        <fullName evidence="1">Uncharacterized protein</fullName>
    </submittedName>
</protein>
<sequence length="62" mass="6962">MLETESATNNKGLQCATVNIDKTPKEPVIAVTYALTVRIFLEWLMETEEQSHPLEIGTQAEK</sequence>
<evidence type="ECO:0000313" key="2">
    <source>
        <dbReference type="Proteomes" id="UP001152300"/>
    </source>
</evidence>
<organism evidence="1 2">
    <name type="scientific">Sclerotinia nivalis</name>
    <dbReference type="NCBI Taxonomy" id="352851"/>
    <lineage>
        <taxon>Eukaryota</taxon>
        <taxon>Fungi</taxon>
        <taxon>Dikarya</taxon>
        <taxon>Ascomycota</taxon>
        <taxon>Pezizomycotina</taxon>
        <taxon>Leotiomycetes</taxon>
        <taxon>Helotiales</taxon>
        <taxon>Sclerotiniaceae</taxon>
        <taxon>Sclerotinia</taxon>
    </lineage>
</organism>
<proteinExistence type="predicted"/>
<accession>A0A9X0AQH0</accession>
<reference evidence="1" key="1">
    <citation type="submission" date="2022-11" db="EMBL/GenBank/DDBJ databases">
        <title>Genome Resource of Sclerotinia nivalis Strain SnTB1, a Plant Pathogen Isolated from American Ginseng.</title>
        <authorList>
            <person name="Fan S."/>
        </authorList>
    </citation>
    <scope>NUCLEOTIDE SEQUENCE</scope>
    <source>
        <strain evidence="1">SnTB1</strain>
    </source>
</reference>
<name>A0A9X0AQH0_9HELO</name>
<gene>
    <name evidence="1" type="ORF">OCU04_004429</name>
</gene>